<evidence type="ECO:0000313" key="2">
    <source>
        <dbReference type="Proteomes" id="UP001162480"/>
    </source>
</evidence>
<dbReference type="Proteomes" id="UP001162480">
    <property type="component" value="Chromosome 3"/>
</dbReference>
<keyword evidence="2" id="KW-1185">Reference proteome</keyword>
<protein>
    <submittedName>
        <fullName evidence="1">Uncharacterized protein</fullName>
    </submittedName>
</protein>
<dbReference type="EMBL" id="OX597816">
    <property type="protein sequence ID" value="CAI9720370.1"/>
    <property type="molecule type" value="Genomic_DNA"/>
</dbReference>
<gene>
    <name evidence="1" type="ORF">OCTVUL_1B003781</name>
</gene>
<dbReference type="AlphaFoldDB" id="A0AA36AQA2"/>
<accession>A0AA36AQA2</accession>
<name>A0AA36AQA2_OCTVU</name>
<reference evidence="1" key="1">
    <citation type="submission" date="2023-08" db="EMBL/GenBank/DDBJ databases">
        <authorList>
            <person name="Alioto T."/>
            <person name="Alioto T."/>
            <person name="Gomez Garrido J."/>
        </authorList>
    </citation>
    <scope>NUCLEOTIDE SEQUENCE</scope>
</reference>
<sequence length="118" mass="13565">MAWTEFIAASFLWRDTFPVANPHLFPSNIFPHGQTCFFSFSKILETNESETHLQLSCNLCVCVSVSLFHYCGTVVNKRHHYINGVPLFQYSVKTCPALDKYYLTSKQIRVGDRKSIQP</sequence>
<evidence type="ECO:0000313" key="1">
    <source>
        <dbReference type="EMBL" id="CAI9720370.1"/>
    </source>
</evidence>
<proteinExistence type="predicted"/>
<organism evidence="1 2">
    <name type="scientific">Octopus vulgaris</name>
    <name type="common">Common octopus</name>
    <dbReference type="NCBI Taxonomy" id="6645"/>
    <lineage>
        <taxon>Eukaryota</taxon>
        <taxon>Metazoa</taxon>
        <taxon>Spiralia</taxon>
        <taxon>Lophotrochozoa</taxon>
        <taxon>Mollusca</taxon>
        <taxon>Cephalopoda</taxon>
        <taxon>Coleoidea</taxon>
        <taxon>Octopodiformes</taxon>
        <taxon>Octopoda</taxon>
        <taxon>Incirrata</taxon>
        <taxon>Octopodidae</taxon>
        <taxon>Octopus</taxon>
    </lineage>
</organism>